<dbReference type="InterPro" id="IPR014030">
    <property type="entry name" value="Ketoacyl_synth_N"/>
</dbReference>
<keyword evidence="6" id="KW-1185">Reference proteome</keyword>
<dbReference type="InterPro" id="IPR020841">
    <property type="entry name" value="PKS_Beta-ketoAc_synthase_dom"/>
</dbReference>
<evidence type="ECO:0000313" key="6">
    <source>
        <dbReference type="Proteomes" id="UP001596157"/>
    </source>
</evidence>
<dbReference type="PROSITE" id="PS52004">
    <property type="entry name" value="KS3_2"/>
    <property type="match status" value="1"/>
</dbReference>
<evidence type="ECO:0000259" key="4">
    <source>
        <dbReference type="PROSITE" id="PS52004"/>
    </source>
</evidence>
<dbReference type="InterPro" id="IPR000794">
    <property type="entry name" value="Beta-ketoacyl_synthase"/>
</dbReference>
<feature type="domain" description="Ketosynthase family 3 (KS3)" evidence="4">
    <location>
        <begin position="3"/>
        <end position="406"/>
    </location>
</feature>
<dbReference type="CDD" id="cd00834">
    <property type="entry name" value="KAS_I_II"/>
    <property type="match status" value="1"/>
</dbReference>
<dbReference type="Pfam" id="PF00109">
    <property type="entry name" value="ketoacyl-synt"/>
    <property type="match status" value="1"/>
</dbReference>
<dbReference type="InterPro" id="IPR014031">
    <property type="entry name" value="Ketoacyl_synth_C"/>
</dbReference>
<dbReference type="SUPFAM" id="SSF53901">
    <property type="entry name" value="Thiolase-like"/>
    <property type="match status" value="2"/>
</dbReference>
<evidence type="ECO:0000256" key="3">
    <source>
        <dbReference type="RuleBase" id="RU003694"/>
    </source>
</evidence>
<organism evidence="5 6">
    <name type="scientific">Actinokineospora guangxiensis</name>
    <dbReference type="NCBI Taxonomy" id="1490288"/>
    <lineage>
        <taxon>Bacteria</taxon>
        <taxon>Bacillati</taxon>
        <taxon>Actinomycetota</taxon>
        <taxon>Actinomycetes</taxon>
        <taxon>Pseudonocardiales</taxon>
        <taxon>Pseudonocardiaceae</taxon>
        <taxon>Actinokineospora</taxon>
    </lineage>
</organism>
<dbReference type="NCBIfam" id="NF005589">
    <property type="entry name" value="PRK07314.1"/>
    <property type="match status" value="1"/>
</dbReference>
<dbReference type="RefSeq" id="WP_378249998.1">
    <property type="nucleotide sequence ID" value="NZ_JBHSKF010000014.1"/>
</dbReference>
<dbReference type="SMART" id="SM00825">
    <property type="entry name" value="PKS_KS"/>
    <property type="match status" value="1"/>
</dbReference>
<dbReference type="EMBL" id="JBHSKF010000014">
    <property type="protein sequence ID" value="MFC5290123.1"/>
    <property type="molecule type" value="Genomic_DNA"/>
</dbReference>
<sequence>MSRAGIAVTGLGVVTAAGIGAKTTWARVCAAEPTAADDPALTGLPVTFSCTVPGFDAAALVGPRSELSQSRFTQLALVAAREAVADARLEPATWRGARVGVVVGTALGGVPTLEAQRQRMGERGHRAVSPLLIPMFMPNMAAGHIAMDLGATGPNFVVASACASGASAICAAAELLWSDRCDVVIAGGADAAITPLIVSSFARMGALSRRVADPARASRPFDVARDGFVIGEGSGMLVMERAADATARGVSGYARLAGYGASADAHHMTEPDPSGGAVARAVAEALDSAGITPSEVDHVNAHGTSTPLNDLTEARTLARTLGEGFAVSSAKGVLGHTLGAAGAIEAALSVLSVSTGEIPPTANLERQDPEIDLDVVSGEVRTAKVDVAVSNSFGFGGQNAVLVFTT</sequence>
<reference evidence="6" key="1">
    <citation type="journal article" date="2019" name="Int. J. Syst. Evol. Microbiol.">
        <title>The Global Catalogue of Microorganisms (GCM) 10K type strain sequencing project: providing services to taxonomists for standard genome sequencing and annotation.</title>
        <authorList>
            <consortium name="The Broad Institute Genomics Platform"/>
            <consortium name="The Broad Institute Genome Sequencing Center for Infectious Disease"/>
            <person name="Wu L."/>
            <person name="Ma J."/>
        </authorList>
    </citation>
    <scope>NUCLEOTIDE SEQUENCE [LARGE SCALE GENOMIC DNA]</scope>
    <source>
        <strain evidence="6">CCUG 59778</strain>
    </source>
</reference>
<accession>A0ABW0ERS7</accession>
<evidence type="ECO:0000256" key="1">
    <source>
        <dbReference type="ARBA" id="ARBA00008467"/>
    </source>
</evidence>
<proteinExistence type="inferred from homology"/>
<dbReference type="PROSITE" id="PS00606">
    <property type="entry name" value="KS3_1"/>
    <property type="match status" value="1"/>
</dbReference>
<keyword evidence="2 3" id="KW-0808">Transferase</keyword>
<dbReference type="Gene3D" id="3.40.47.10">
    <property type="match status" value="2"/>
</dbReference>
<dbReference type="InterPro" id="IPR016039">
    <property type="entry name" value="Thiolase-like"/>
</dbReference>
<dbReference type="InterPro" id="IPR018201">
    <property type="entry name" value="Ketoacyl_synth_AS"/>
</dbReference>
<comment type="caution">
    <text evidence="5">The sequence shown here is derived from an EMBL/GenBank/DDBJ whole genome shotgun (WGS) entry which is preliminary data.</text>
</comment>
<name>A0ABW0ERS7_9PSEU</name>
<dbReference type="PANTHER" id="PTHR11712:SF347">
    <property type="entry name" value="BETA KETOACYL-ACYL CARRIER PROTEIN SYNTHASE"/>
    <property type="match status" value="1"/>
</dbReference>
<dbReference type="PANTHER" id="PTHR11712">
    <property type="entry name" value="POLYKETIDE SYNTHASE-RELATED"/>
    <property type="match status" value="1"/>
</dbReference>
<gene>
    <name evidence="5" type="ORF">ACFPM7_23965</name>
</gene>
<dbReference type="Proteomes" id="UP001596157">
    <property type="component" value="Unassembled WGS sequence"/>
</dbReference>
<evidence type="ECO:0000256" key="2">
    <source>
        <dbReference type="ARBA" id="ARBA00022679"/>
    </source>
</evidence>
<comment type="similarity">
    <text evidence="1 3">Belongs to the thiolase-like superfamily. Beta-ketoacyl-ACP synthases family.</text>
</comment>
<evidence type="ECO:0000313" key="5">
    <source>
        <dbReference type="EMBL" id="MFC5290123.1"/>
    </source>
</evidence>
<protein>
    <submittedName>
        <fullName evidence="5">Beta-ketoacyl-[acyl-carrier-protein] synthase family protein</fullName>
    </submittedName>
</protein>
<dbReference type="Pfam" id="PF02801">
    <property type="entry name" value="Ketoacyl-synt_C"/>
    <property type="match status" value="1"/>
</dbReference>